<gene>
    <name evidence="2" type="ORF">IQ26_05881</name>
</gene>
<keyword evidence="3" id="KW-1185">Reference proteome</keyword>
<feature type="region of interest" description="Disordered" evidence="1">
    <location>
        <begin position="40"/>
        <end position="66"/>
    </location>
</feature>
<proteinExistence type="predicted"/>
<comment type="caution">
    <text evidence="2">The sequence shown here is derived from an EMBL/GenBank/DDBJ whole genome shotgun (WGS) entry which is preliminary data.</text>
</comment>
<evidence type="ECO:0000313" key="3">
    <source>
        <dbReference type="Proteomes" id="UP000317122"/>
    </source>
</evidence>
<accession>A0A562N403</accession>
<protein>
    <submittedName>
        <fullName evidence="2">Uncharacterized protein</fullName>
    </submittedName>
</protein>
<name>A0A562N403_9HYPH</name>
<organism evidence="2 3">
    <name type="scientific">Mesorhizobium tianshanense</name>
    <dbReference type="NCBI Taxonomy" id="39844"/>
    <lineage>
        <taxon>Bacteria</taxon>
        <taxon>Pseudomonadati</taxon>
        <taxon>Pseudomonadota</taxon>
        <taxon>Alphaproteobacteria</taxon>
        <taxon>Hyphomicrobiales</taxon>
        <taxon>Phyllobacteriaceae</taxon>
        <taxon>Mesorhizobium</taxon>
    </lineage>
</organism>
<feature type="compositionally biased region" description="Polar residues" evidence="1">
    <location>
        <begin position="40"/>
        <end position="54"/>
    </location>
</feature>
<dbReference type="AlphaFoldDB" id="A0A562N403"/>
<dbReference type="Proteomes" id="UP000317122">
    <property type="component" value="Unassembled WGS sequence"/>
</dbReference>
<sequence>MQCHEIHAEAHDHPAIVGHSLQAPQRRYLRVAADVRHFQQESQPVTGGSMSPNQDLRLWDAGMTMG</sequence>
<evidence type="ECO:0000256" key="1">
    <source>
        <dbReference type="SAM" id="MobiDB-lite"/>
    </source>
</evidence>
<dbReference type="EMBL" id="VLKT01000047">
    <property type="protein sequence ID" value="TWI26813.1"/>
    <property type="molecule type" value="Genomic_DNA"/>
</dbReference>
<evidence type="ECO:0000313" key="2">
    <source>
        <dbReference type="EMBL" id="TWI26813.1"/>
    </source>
</evidence>
<reference evidence="2 3" key="1">
    <citation type="journal article" date="2015" name="Stand. Genomic Sci.">
        <title>Genomic Encyclopedia of Bacterial and Archaeal Type Strains, Phase III: the genomes of soil and plant-associated and newly described type strains.</title>
        <authorList>
            <person name="Whitman W.B."/>
            <person name="Woyke T."/>
            <person name="Klenk H.P."/>
            <person name="Zhou Y."/>
            <person name="Lilburn T.G."/>
            <person name="Beck B.J."/>
            <person name="De Vos P."/>
            <person name="Vandamme P."/>
            <person name="Eisen J.A."/>
            <person name="Garrity G."/>
            <person name="Hugenholtz P."/>
            <person name="Kyrpides N.C."/>
        </authorList>
    </citation>
    <scope>NUCLEOTIDE SEQUENCE [LARGE SCALE GENOMIC DNA]</scope>
    <source>
        <strain evidence="2 3">CGMCC 1.2546</strain>
    </source>
</reference>